<evidence type="ECO:0000259" key="1">
    <source>
        <dbReference type="Pfam" id="PF00651"/>
    </source>
</evidence>
<gene>
    <name evidence="2" type="ORF">KHLLAP_LOCUS1334</name>
</gene>
<name>A0AAI8YDJ0_9PEZI</name>
<protein>
    <submittedName>
        <fullName evidence="2">Uu.00g037190.m01.CDS01</fullName>
    </submittedName>
</protein>
<organism evidence="2 3">
    <name type="scientific">Anthostomella pinea</name>
    <dbReference type="NCBI Taxonomy" id="933095"/>
    <lineage>
        <taxon>Eukaryota</taxon>
        <taxon>Fungi</taxon>
        <taxon>Dikarya</taxon>
        <taxon>Ascomycota</taxon>
        <taxon>Pezizomycotina</taxon>
        <taxon>Sordariomycetes</taxon>
        <taxon>Xylariomycetidae</taxon>
        <taxon>Xylariales</taxon>
        <taxon>Xylariaceae</taxon>
        <taxon>Anthostomella</taxon>
    </lineage>
</organism>
<dbReference type="SUPFAM" id="SSF54695">
    <property type="entry name" value="POZ domain"/>
    <property type="match status" value="1"/>
</dbReference>
<evidence type="ECO:0000313" key="3">
    <source>
        <dbReference type="Proteomes" id="UP001295740"/>
    </source>
</evidence>
<dbReference type="Gene3D" id="3.30.710.10">
    <property type="entry name" value="Potassium Channel Kv1.1, Chain A"/>
    <property type="match status" value="1"/>
</dbReference>
<dbReference type="Proteomes" id="UP001295740">
    <property type="component" value="Unassembled WGS sequence"/>
</dbReference>
<feature type="domain" description="BTB" evidence="1">
    <location>
        <begin position="23"/>
        <end position="63"/>
    </location>
</feature>
<dbReference type="Pfam" id="PF00651">
    <property type="entry name" value="BTB"/>
    <property type="match status" value="1"/>
</dbReference>
<reference evidence="2" key="1">
    <citation type="submission" date="2023-10" db="EMBL/GenBank/DDBJ databases">
        <authorList>
            <person name="Hackl T."/>
        </authorList>
    </citation>
    <scope>NUCLEOTIDE SEQUENCE</scope>
</reference>
<dbReference type="CDD" id="cd18186">
    <property type="entry name" value="BTB_POZ_ZBTB_KLHL-like"/>
    <property type="match status" value="1"/>
</dbReference>
<keyword evidence="3" id="KW-1185">Reference proteome</keyword>
<accession>A0AAI8YDJ0</accession>
<proteinExistence type="predicted"/>
<comment type="caution">
    <text evidence="2">The sequence shown here is derived from an EMBL/GenBank/DDBJ whole genome shotgun (WGS) entry which is preliminary data.</text>
</comment>
<dbReference type="InterPro" id="IPR000210">
    <property type="entry name" value="BTB/POZ_dom"/>
</dbReference>
<sequence length="233" mass="26074">MARKITSANYKDAASTLTESNEHLLEPGLFADVKVKCGDRTWNLHRAIICLRCPYFEKAFVPSGLTDKYPITSCLDLLKVADFFQVDLLVDEIATMMRSRVEQWAGVVQRAGLLYLYNPSTYLSDAQVDEFFQIVQVAYDSSYAAIQEQVKAFVPMTRYHVLKDARFLAALEDIPDFAVDVVKLLIAPIAEPRRTSMPTPALQAVNFVMGLKVFTTMVIVSTVSARPALHGMI</sequence>
<evidence type="ECO:0000313" key="2">
    <source>
        <dbReference type="EMBL" id="CAJ2500866.1"/>
    </source>
</evidence>
<dbReference type="AlphaFoldDB" id="A0AAI8YDJ0"/>
<dbReference type="EMBL" id="CAUWAG010000003">
    <property type="protein sequence ID" value="CAJ2500866.1"/>
    <property type="molecule type" value="Genomic_DNA"/>
</dbReference>
<dbReference type="InterPro" id="IPR011333">
    <property type="entry name" value="SKP1/BTB/POZ_sf"/>
</dbReference>